<dbReference type="InterPro" id="IPR036465">
    <property type="entry name" value="vWFA_dom_sf"/>
</dbReference>
<dbReference type="SUPFAM" id="SSF69179">
    <property type="entry name" value="Integrin domains"/>
    <property type="match status" value="1"/>
</dbReference>
<protein>
    <recommendedName>
        <fullName evidence="21">Integrin beta</fullName>
    </recommendedName>
</protein>
<comment type="similarity">
    <text evidence="2 21">Belongs to the integrin beta chain family.</text>
</comment>
<keyword evidence="9" id="KW-0677">Repeat</keyword>
<dbReference type="PANTHER" id="PTHR10082">
    <property type="entry name" value="INTEGRIN BETA SUBUNIT"/>
    <property type="match status" value="1"/>
</dbReference>
<evidence type="ECO:0000256" key="11">
    <source>
        <dbReference type="ARBA" id="ARBA00022842"/>
    </source>
</evidence>
<keyword evidence="15 21" id="KW-0401">Integrin</keyword>
<dbReference type="Gene3D" id="2.170.300.10">
    <property type="entry name" value="Tie2 ligand-binding domain superfamily"/>
    <property type="match status" value="1"/>
</dbReference>
<dbReference type="InterPro" id="IPR033760">
    <property type="entry name" value="Integrin_beta_N"/>
</dbReference>
<evidence type="ECO:0000256" key="3">
    <source>
        <dbReference type="ARBA" id="ARBA00022475"/>
    </source>
</evidence>
<evidence type="ECO:0000256" key="12">
    <source>
        <dbReference type="ARBA" id="ARBA00022889"/>
    </source>
</evidence>
<keyword evidence="17" id="KW-1015">Disulfide bond</keyword>
<dbReference type="Gene3D" id="6.20.50.10">
    <property type="match status" value="1"/>
</dbReference>
<proteinExistence type="inferred from homology"/>
<evidence type="ECO:0000256" key="13">
    <source>
        <dbReference type="ARBA" id="ARBA00022907"/>
    </source>
</evidence>
<dbReference type="InterPro" id="IPR015439">
    <property type="entry name" value="Integrin_b-2_sf"/>
</dbReference>
<dbReference type="InterPro" id="IPR057243">
    <property type="entry name" value="Integrin_I-EGF_CS"/>
</dbReference>
<dbReference type="Gene3D" id="2.60.40.1510">
    <property type="entry name" value="ntegrin, alpha v. Chain A, domain 3"/>
    <property type="match status" value="1"/>
</dbReference>
<evidence type="ECO:0000256" key="15">
    <source>
        <dbReference type="ARBA" id="ARBA00023037"/>
    </source>
</evidence>
<evidence type="ECO:0000256" key="6">
    <source>
        <dbReference type="ARBA" id="ARBA00022692"/>
    </source>
</evidence>
<keyword evidence="28" id="KW-1185">Reference proteome</keyword>
<keyword evidence="3" id="KW-1003">Cell membrane</keyword>
<evidence type="ECO:0000256" key="22">
    <source>
        <dbReference type="SAM" id="Phobius"/>
    </source>
</evidence>
<keyword evidence="16 22" id="KW-0472">Membrane</keyword>
<evidence type="ECO:0000259" key="26">
    <source>
        <dbReference type="SMART" id="SM01242"/>
    </source>
</evidence>
<keyword evidence="14 22" id="KW-1133">Transmembrane helix</keyword>
<dbReference type="PIRSF" id="PIRSF002512">
    <property type="entry name" value="Integrin_B"/>
    <property type="match status" value="1"/>
</dbReference>
<dbReference type="Pfam" id="PF07974">
    <property type="entry name" value="EGF_2"/>
    <property type="match status" value="1"/>
</dbReference>
<dbReference type="PROSITE" id="PS52047">
    <property type="entry name" value="I_EGF_2"/>
    <property type="match status" value="1"/>
</dbReference>
<evidence type="ECO:0000259" key="23">
    <source>
        <dbReference type="SMART" id="SM00187"/>
    </source>
</evidence>
<dbReference type="PROSITE" id="PS00243">
    <property type="entry name" value="I_EGF_1"/>
    <property type="match status" value="1"/>
</dbReference>
<evidence type="ECO:0000313" key="27">
    <source>
        <dbReference type="EMBL" id="MBN3289030.1"/>
    </source>
</evidence>
<comment type="subcellular location">
    <subcellularLocation>
        <location evidence="1 21">Cell membrane</location>
        <topology evidence="1 21">Single-pass type I membrane protein</topology>
    </subcellularLocation>
    <subcellularLocation>
        <location evidence="20">Membrane raft</location>
        <topology evidence="20">Single-pass type I membrane protein</topology>
    </subcellularLocation>
</comment>
<dbReference type="Gene3D" id="1.20.5.100">
    <property type="entry name" value="Cytochrome c1, transmembrane anchor, C-terminal"/>
    <property type="match status" value="1"/>
</dbReference>
<evidence type="ECO:0000256" key="20">
    <source>
        <dbReference type="ARBA" id="ARBA00035630"/>
    </source>
</evidence>
<dbReference type="InterPro" id="IPR013111">
    <property type="entry name" value="EGF_extracell"/>
</dbReference>
<dbReference type="PANTHER" id="PTHR10082:SF15">
    <property type="entry name" value="INTEGRIN BETA-2"/>
    <property type="match status" value="1"/>
</dbReference>
<feature type="non-terminal residue" evidence="27">
    <location>
        <position position="1"/>
    </location>
</feature>
<keyword evidence="10" id="KW-0106">Calcium</keyword>
<keyword evidence="8" id="KW-0732">Signal</keyword>
<feature type="transmembrane region" description="Helical" evidence="22">
    <location>
        <begin position="721"/>
        <end position="741"/>
    </location>
</feature>
<feature type="domain" description="Integrin beta subunit tail" evidence="26">
    <location>
        <begin position="643"/>
        <end position="718"/>
    </location>
</feature>
<dbReference type="SMART" id="SM01242">
    <property type="entry name" value="Integrin_B_tail"/>
    <property type="match status" value="1"/>
</dbReference>
<dbReference type="Gene3D" id="2.10.25.10">
    <property type="entry name" value="Laminin"/>
    <property type="match status" value="1"/>
</dbReference>
<dbReference type="InterPro" id="IPR016201">
    <property type="entry name" value="PSI"/>
</dbReference>
<evidence type="ECO:0000256" key="18">
    <source>
        <dbReference type="ARBA" id="ARBA00023180"/>
    </source>
</evidence>
<evidence type="ECO:0000256" key="9">
    <source>
        <dbReference type="ARBA" id="ARBA00022737"/>
    </source>
</evidence>
<keyword evidence="11" id="KW-0460">Magnesium</keyword>
<evidence type="ECO:0000259" key="25">
    <source>
        <dbReference type="SMART" id="SM01241"/>
    </source>
</evidence>
<dbReference type="InterPro" id="IPR002369">
    <property type="entry name" value="Integrin_bsu_VWA"/>
</dbReference>
<dbReference type="SUPFAM" id="SSF103575">
    <property type="entry name" value="Plexin repeat"/>
    <property type="match status" value="1"/>
</dbReference>
<comment type="caution">
    <text evidence="27">The sequence shown here is derived from an EMBL/GenBank/DDBJ whole genome shotgun (WGS) entry which is preliminary data.</text>
</comment>
<organism evidence="27 28">
    <name type="scientific">Polypterus senegalus</name>
    <name type="common">Senegal bichir</name>
    <dbReference type="NCBI Taxonomy" id="55291"/>
    <lineage>
        <taxon>Eukaryota</taxon>
        <taxon>Metazoa</taxon>
        <taxon>Chordata</taxon>
        <taxon>Craniata</taxon>
        <taxon>Vertebrata</taxon>
        <taxon>Euteleostomi</taxon>
        <taxon>Actinopterygii</taxon>
        <taxon>Polypteriformes</taxon>
        <taxon>Polypteridae</taxon>
        <taxon>Polypterus</taxon>
    </lineage>
</organism>
<dbReference type="SUPFAM" id="SSF53300">
    <property type="entry name" value="vWA-like"/>
    <property type="match status" value="1"/>
</dbReference>
<evidence type="ECO:0000256" key="21">
    <source>
        <dbReference type="RuleBase" id="RU000633"/>
    </source>
</evidence>
<dbReference type="Pfam" id="PF23105">
    <property type="entry name" value="EGF_integrin"/>
    <property type="match status" value="1"/>
</dbReference>
<name>A0ABS2YRB8_POLSE</name>
<evidence type="ECO:0000259" key="24">
    <source>
        <dbReference type="SMART" id="SM00423"/>
    </source>
</evidence>
<dbReference type="PRINTS" id="PR01186">
    <property type="entry name" value="INTEGRINB"/>
</dbReference>
<dbReference type="Pfam" id="PF00362">
    <property type="entry name" value="Integrin_beta"/>
    <property type="match status" value="1"/>
</dbReference>
<evidence type="ECO:0000256" key="7">
    <source>
        <dbReference type="ARBA" id="ARBA00022723"/>
    </source>
</evidence>
<evidence type="ECO:0000256" key="8">
    <source>
        <dbReference type="ARBA" id="ARBA00022729"/>
    </source>
</evidence>
<evidence type="ECO:0000256" key="1">
    <source>
        <dbReference type="ARBA" id="ARBA00004251"/>
    </source>
</evidence>
<keyword evidence="12 21" id="KW-0130">Cell adhesion</keyword>
<dbReference type="SMART" id="SM01241">
    <property type="entry name" value="Integrin_b_cyt"/>
    <property type="match status" value="1"/>
</dbReference>
<feature type="domain" description="Integrin beta subunit VWA" evidence="23">
    <location>
        <begin position="65"/>
        <end position="449"/>
    </location>
</feature>
<dbReference type="InterPro" id="IPR014836">
    <property type="entry name" value="Integrin_bsu_cyt_dom"/>
</dbReference>
<evidence type="ECO:0000256" key="14">
    <source>
        <dbReference type="ARBA" id="ARBA00022989"/>
    </source>
</evidence>
<evidence type="ECO:0000256" key="16">
    <source>
        <dbReference type="ARBA" id="ARBA00023136"/>
    </source>
</evidence>
<keyword evidence="18" id="KW-0325">Glycoprotein</keyword>
<dbReference type="SUPFAM" id="SSF69687">
    <property type="entry name" value="Integrin beta tail domain"/>
    <property type="match status" value="1"/>
</dbReference>
<feature type="domain" description="Integrin beta subunit cytoplasmic" evidence="25">
    <location>
        <begin position="742"/>
        <end position="788"/>
    </location>
</feature>
<keyword evidence="4" id="KW-0245">EGF-like domain</keyword>
<accession>A0ABS2YRB8</accession>
<evidence type="ECO:0000256" key="10">
    <source>
        <dbReference type="ARBA" id="ARBA00022837"/>
    </source>
</evidence>
<dbReference type="Pfam" id="PF08725">
    <property type="entry name" value="Integrin_b_cyt"/>
    <property type="match status" value="1"/>
</dbReference>
<dbReference type="SMART" id="SM00187">
    <property type="entry name" value="INB"/>
    <property type="match status" value="1"/>
</dbReference>
<dbReference type="InterPro" id="IPR012896">
    <property type="entry name" value="Integrin_bsu_tail"/>
</dbReference>
<dbReference type="InterPro" id="IPR015812">
    <property type="entry name" value="Integrin_bsu"/>
</dbReference>
<feature type="non-terminal residue" evidence="27">
    <location>
        <position position="790"/>
    </location>
</feature>
<dbReference type="SUPFAM" id="SSF57196">
    <property type="entry name" value="EGF/Laminin"/>
    <property type="match status" value="2"/>
</dbReference>
<dbReference type="Proteomes" id="UP001166052">
    <property type="component" value="Unassembled WGS sequence"/>
</dbReference>
<dbReference type="SMART" id="SM00423">
    <property type="entry name" value="PSI"/>
    <property type="match status" value="1"/>
</dbReference>
<reference evidence="27" key="1">
    <citation type="journal article" date="2021" name="Cell">
        <title>Tracing the genetic footprints of vertebrate landing in non-teleost ray-finned fishes.</title>
        <authorList>
            <person name="Bi X."/>
            <person name="Wang K."/>
            <person name="Yang L."/>
            <person name="Pan H."/>
            <person name="Jiang H."/>
            <person name="Wei Q."/>
            <person name="Fang M."/>
            <person name="Yu H."/>
            <person name="Zhu C."/>
            <person name="Cai Y."/>
            <person name="He Y."/>
            <person name="Gan X."/>
            <person name="Zeng H."/>
            <person name="Yu D."/>
            <person name="Zhu Y."/>
            <person name="Jiang H."/>
            <person name="Qiu Q."/>
            <person name="Yang H."/>
            <person name="Zhang Y.E."/>
            <person name="Wang W."/>
            <person name="Zhu M."/>
            <person name="He S."/>
            <person name="Zhang G."/>
        </authorList>
    </citation>
    <scope>NUCLEOTIDE SEQUENCE</scope>
    <source>
        <strain evidence="27">Bchr_001</strain>
    </source>
</reference>
<evidence type="ECO:0000256" key="4">
    <source>
        <dbReference type="ARBA" id="ARBA00022536"/>
    </source>
</evidence>
<keyword evidence="7" id="KW-0479">Metal-binding</keyword>
<evidence type="ECO:0000256" key="19">
    <source>
        <dbReference type="ARBA" id="ARBA00023283"/>
    </source>
</evidence>
<dbReference type="EMBL" id="JAAWVN010000706">
    <property type="protein sequence ID" value="MBN3289030.1"/>
    <property type="molecule type" value="Genomic_DNA"/>
</dbReference>
<keyword evidence="19" id="KW-0873">Pyrrolidone carboxylic acid</keyword>
<evidence type="ECO:0000256" key="2">
    <source>
        <dbReference type="ARBA" id="ARBA00007449"/>
    </source>
</evidence>
<evidence type="ECO:0000313" key="28">
    <source>
        <dbReference type="Proteomes" id="UP001166052"/>
    </source>
</evidence>
<evidence type="ECO:0000256" key="17">
    <source>
        <dbReference type="ARBA" id="ARBA00023157"/>
    </source>
</evidence>
<dbReference type="Gene3D" id="3.40.50.410">
    <property type="entry name" value="von Willebrand factor, type A domain"/>
    <property type="match status" value="1"/>
</dbReference>
<feature type="domain" description="PSI" evidence="24">
    <location>
        <begin position="57"/>
        <end position="107"/>
    </location>
</feature>
<dbReference type="InterPro" id="IPR057073">
    <property type="entry name" value="EGF_integrin_2"/>
</dbReference>
<gene>
    <name evidence="27" type="primary">Itgb2</name>
    <name evidence="27" type="ORF">GTO92_0021797</name>
</gene>
<keyword evidence="6 21" id="KW-0812">Transmembrane</keyword>
<dbReference type="InterPro" id="IPR032695">
    <property type="entry name" value="Integrin_dom_sf"/>
</dbReference>
<dbReference type="Gene3D" id="3.30.1680.10">
    <property type="entry name" value="ligand-binding face of the semaphorins, domain 2"/>
    <property type="match status" value="1"/>
</dbReference>
<dbReference type="InterPro" id="IPR036349">
    <property type="entry name" value="Integrin_bsu_tail_dom_sf"/>
</dbReference>
<sequence>MQSKSLSLYEEILSSLSSLQTLNQAGLDVTTFGSNTVMWFLLFTLLLLDREAVLSQECAKTNVKNCNDCMVSGPNCVWCKQKNFTKHGEPDSTRCDTEQQLLNRGCEKANIIDVDSIYSIIQNDPVRGGERPTQLAPQKIQLKLRPGKPSTFKVYFMRAEGYPVDLYYLMDLSYSMKDDLHNVKTLGSKILDALNSITKNSRIGFGSFVDKTVLPYTNTHPDKLKKPCPETETSCQPAFGYQHVLDLTENGENFKNEVSRQAISGNLDAPEGGLDAIMQATVCEKDIGWRNNTRLLVYASDDGFHFAGDGKLAAILTPNDGQCHMVNKRYSKSNEMELSQMIPKSAVGKLSGDSSNVVTLIKEAYNNLSSTVILEHRSLPEGLKISYNSKCSGGTNEDKGRCTNVKINEEISFDVTVTAEKCISEQSFEISVLGFTEKIIVQAQPHCTCNCDEVPDPKDCNMSGKITCGICRSTRFMSGGPAFGNNSQPYTSHNCEEGFVGQNCECRLGAKSEKDLVKQCQRDNSSIICSGLGDCVCGRCQCHSGDTEGKVIYGTYCECDNKNCELNNGQICGGKGACDCGKCHCQVGYEGSACQCKKSEEGCKNSRNSVCSGRGTCECNTCKCKDGYQQPFCEECPACQLPCAEYAQCAECHLQGSKDCKSQCLGSSANVTERLVSAECKHKDSTGCMIFFNMRQLDGDNIYYIEVSRRKECVEPPSIEAIVGGTIAGVALIGLLLLLLWKAVTHYQDLKEFRKFEKEKQKAKWNNADNPLFTSATTTVMNPRFTGDGK</sequence>
<keyword evidence="5" id="KW-0597">Phosphoprotein</keyword>
<dbReference type="Pfam" id="PF17205">
    <property type="entry name" value="PSI_integrin"/>
    <property type="match status" value="1"/>
</dbReference>
<evidence type="ECO:0000256" key="5">
    <source>
        <dbReference type="ARBA" id="ARBA00022553"/>
    </source>
</evidence>
<keyword evidence="13" id="KW-0581">Phagocytosis</keyword>